<evidence type="ECO:0000256" key="1">
    <source>
        <dbReference type="ARBA" id="ARBA00004651"/>
    </source>
</evidence>
<feature type="transmembrane region" description="Helical" evidence="6">
    <location>
        <begin position="242"/>
        <end position="266"/>
    </location>
</feature>
<evidence type="ECO:0000256" key="6">
    <source>
        <dbReference type="SAM" id="Phobius"/>
    </source>
</evidence>
<protein>
    <recommendedName>
        <fullName evidence="9">Polysaccharide biosynthesis protein</fullName>
    </recommendedName>
</protein>
<feature type="transmembrane region" description="Helical" evidence="6">
    <location>
        <begin position="85"/>
        <end position="104"/>
    </location>
</feature>
<name>A0A9D1JBR6_9FIRM</name>
<sequence>MKFDSIKRFALDFLYGTAALVALNGVITFLVYPFINRTLGNEANGQVLFFTAIMGLMASAFGSGANYARMKISTIRHSQNGDYNWFLLAVAGIAVIVTIIAATIKRNSAGASVVTIAILIIVTVLRYYADVQFRLDLNYKRFFWYYILVTIGYVVGVLVYRWTSSWAMIFIIGECFGLIYVAVVGTIFNPPFFKRSSHFVENTKVMWNLSSAYLMSDFVSYADRVMIPLFIVNGDEASTIFYVATLLGKMVSLLSTPLNGVIIGHLSRYKGKITRKMFAGVMVILLACAIVFTCGSVLGSYIIIPFLYNSQVVEAASKLFWIANAGQVFFFLSNTMMVVVLRFATEKYQIYIGTIYTVLFVAIIVPFMLVWGLWGMAIGLLLINILKFAIITGLGFYALKKETMD</sequence>
<keyword evidence="3 6" id="KW-0812">Transmembrane</keyword>
<feature type="transmembrane region" description="Helical" evidence="6">
    <location>
        <begin position="166"/>
        <end position="193"/>
    </location>
</feature>
<dbReference type="AlphaFoldDB" id="A0A9D1JBR6"/>
<dbReference type="PANTHER" id="PTHR30250">
    <property type="entry name" value="PST FAMILY PREDICTED COLANIC ACID TRANSPORTER"/>
    <property type="match status" value="1"/>
</dbReference>
<keyword evidence="4 6" id="KW-1133">Transmembrane helix</keyword>
<dbReference type="EMBL" id="DVHN01000002">
    <property type="protein sequence ID" value="HIR87403.1"/>
    <property type="molecule type" value="Genomic_DNA"/>
</dbReference>
<reference evidence="7" key="2">
    <citation type="journal article" date="2021" name="PeerJ">
        <title>Extensive microbial diversity within the chicken gut microbiome revealed by metagenomics and culture.</title>
        <authorList>
            <person name="Gilroy R."/>
            <person name="Ravi A."/>
            <person name="Getino M."/>
            <person name="Pursley I."/>
            <person name="Horton D.L."/>
            <person name="Alikhan N.F."/>
            <person name="Baker D."/>
            <person name="Gharbi K."/>
            <person name="Hall N."/>
            <person name="Watson M."/>
            <person name="Adriaenssens E.M."/>
            <person name="Foster-Nyarko E."/>
            <person name="Jarju S."/>
            <person name="Secka A."/>
            <person name="Antonio M."/>
            <person name="Oren A."/>
            <person name="Chaudhuri R.R."/>
            <person name="La Ragione R."/>
            <person name="Hildebrand F."/>
            <person name="Pallen M.J."/>
        </authorList>
    </citation>
    <scope>NUCLEOTIDE SEQUENCE</scope>
    <source>
        <strain evidence="7">ChiW13-3771</strain>
    </source>
</reference>
<evidence type="ECO:0000313" key="7">
    <source>
        <dbReference type="EMBL" id="HIR87403.1"/>
    </source>
</evidence>
<feature type="transmembrane region" description="Helical" evidence="6">
    <location>
        <begin position="47"/>
        <end position="65"/>
    </location>
</feature>
<dbReference type="InterPro" id="IPR050833">
    <property type="entry name" value="Poly_Biosynth_Transport"/>
</dbReference>
<evidence type="ECO:0000256" key="2">
    <source>
        <dbReference type="ARBA" id="ARBA00022475"/>
    </source>
</evidence>
<dbReference type="Proteomes" id="UP000824201">
    <property type="component" value="Unassembled WGS sequence"/>
</dbReference>
<feature type="transmembrane region" description="Helical" evidence="6">
    <location>
        <begin position="141"/>
        <end position="160"/>
    </location>
</feature>
<evidence type="ECO:0000256" key="3">
    <source>
        <dbReference type="ARBA" id="ARBA00022692"/>
    </source>
</evidence>
<feature type="transmembrane region" description="Helical" evidence="6">
    <location>
        <begin position="205"/>
        <end position="222"/>
    </location>
</feature>
<dbReference type="GO" id="GO:0005886">
    <property type="term" value="C:plasma membrane"/>
    <property type="evidence" value="ECO:0007669"/>
    <property type="project" value="UniProtKB-SubCell"/>
</dbReference>
<evidence type="ECO:0000256" key="5">
    <source>
        <dbReference type="ARBA" id="ARBA00023136"/>
    </source>
</evidence>
<comment type="subcellular location">
    <subcellularLocation>
        <location evidence="1">Cell membrane</location>
        <topology evidence="1">Multi-pass membrane protein</topology>
    </subcellularLocation>
</comment>
<feature type="transmembrane region" description="Helical" evidence="6">
    <location>
        <begin position="350"/>
        <end position="371"/>
    </location>
</feature>
<comment type="caution">
    <text evidence="7">The sequence shown here is derived from an EMBL/GenBank/DDBJ whole genome shotgun (WGS) entry which is preliminary data.</text>
</comment>
<reference evidence="7" key="1">
    <citation type="submission" date="2020-10" db="EMBL/GenBank/DDBJ databases">
        <authorList>
            <person name="Gilroy R."/>
        </authorList>
    </citation>
    <scope>NUCLEOTIDE SEQUENCE</scope>
    <source>
        <strain evidence="7">ChiW13-3771</strain>
    </source>
</reference>
<dbReference type="PANTHER" id="PTHR30250:SF11">
    <property type="entry name" value="O-ANTIGEN TRANSPORTER-RELATED"/>
    <property type="match status" value="1"/>
</dbReference>
<organism evidence="7 8">
    <name type="scientific">Candidatus Fimimorpha faecalis</name>
    <dbReference type="NCBI Taxonomy" id="2840824"/>
    <lineage>
        <taxon>Bacteria</taxon>
        <taxon>Bacillati</taxon>
        <taxon>Bacillota</taxon>
        <taxon>Clostridia</taxon>
        <taxon>Eubacteriales</taxon>
        <taxon>Candidatus Fimimorpha</taxon>
    </lineage>
</organism>
<accession>A0A9D1JBR6</accession>
<feature type="transmembrane region" description="Helical" evidence="6">
    <location>
        <begin position="377"/>
        <end position="399"/>
    </location>
</feature>
<keyword evidence="2" id="KW-1003">Cell membrane</keyword>
<feature type="transmembrane region" description="Helical" evidence="6">
    <location>
        <begin position="278"/>
        <end position="308"/>
    </location>
</feature>
<keyword evidence="5 6" id="KW-0472">Membrane</keyword>
<evidence type="ECO:0000313" key="8">
    <source>
        <dbReference type="Proteomes" id="UP000824201"/>
    </source>
</evidence>
<feature type="transmembrane region" description="Helical" evidence="6">
    <location>
        <begin position="320"/>
        <end position="343"/>
    </location>
</feature>
<evidence type="ECO:0008006" key="9">
    <source>
        <dbReference type="Google" id="ProtNLM"/>
    </source>
</evidence>
<gene>
    <name evidence="7" type="ORF">IAC96_00485</name>
</gene>
<feature type="transmembrane region" description="Helical" evidence="6">
    <location>
        <begin position="12"/>
        <end position="35"/>
    </location>
</feature>
<evidence type="ECO:0000256" key="4">
    <source>
        <dbReference type="ARBA" id="ARBA00022989"/>
    </source>
</evidence>
<proteinExistence type="predicted"/>
<feature type="transmembrane region" description="Helical" evidence="6">
    <location>
        <begin position="110"/>
        <end position="129"/>
    </location>
</feature>